<accession>A0A430RTX6</accession>
<keyword evidence="1" id="KW-0472">Membrane</keyword>
<keyword evidence="1" id="KW-0812">Transmembrane</keyword>
<gene>
    <name evidence="2" type="ORF">CSW38_11760</name>
</gene>
<dbReference type="AlphaFoldDB" id="A0A430RTX6"/>
<feature type="transmembrane region" description="Helical" evidence="1">
    <location>
        <begin position="20"/>
        <end position="40"/>
    </location>
</feature>
<dbReference type="Proteomes" id="UP000287306">
    <property type="component" value="Unassembled WGS sequence"/>
</dbReference>
<comment type="caution">
    <text evidence="2">The sequence shown here is derived from an EMBL/GenBank/DDBJ whole genome shotgun (WGS) entry which is preliminary data.</text>
</comment>
<dbReference type="RefSeq" id="WP_126170133.1">
    <property type="nucleotide sequence ID" value="NZ_PELL01000110.1"/>
</dbReference>
<evidence type="ECO:0000313" key="3">
    <source>
        <dbReference type="Proteomes" id="UP000287306"/>
    </source>
</evidence>
<evidence type="ECO:0000313" key="2">
    <source>
        <dbReference type="EMBL" id="RTH23031.1"/>
    </source>
</evidence>
<evidence type="ECO:0000256" key="1">
    <source>
        <dbReference type="SAM" id="Phobius"/>
    </source>
</evidence>
<organism evidence="2 3">
    <name type="scientific">Thermus scotoductus</name>
    <dbReference type="NCBI Taxonomy" id="37636"/>
    <lineage>
        <taxon>Bacteria</taxon>
        <taxon>Thermotogati</taxon>
        <taxon>Deinococcota</taxon>
        <taxon>Deinococci</taxon>
        <taxon>Thermales</taxon>
        <taxon>Thermaceae</taxon>
        <taxon>Thermus</taxon>
    </lineage>
</organism>
<protein>
    <submittedName>
        <fullName evidence="2">Uncharacterized protein</fullName>
    </submittedName>
</protein>
<name>A0A430RTX6_THESC</name>
<dbReference type="EMBL" id="PELY01000411">
    <property type="protein sequence ID" value="RTH23031.1"/>
    <property type="molecule type" value="Genomic_DNA"/>
</dbReference>
<keyword evidence="1" id="KW-1133">Transmembrane helix</keyword>
<proteinExistence type="predicted"/>
<reference evidence="2 3" key="1">
    <citation type="journal article" date="2019" name="Extremophiles">
        <title>Biogeography of thermophiles and predominance of Thermus scotoductus in domestic water heaters.</title>
        <authorList>
            <person name="Wilpiszeski R.L."/>
            <person name="Zhang Z."/>
            <person name="House C.H."/>
        </authorList>
    </citation>
    <scope>NUCLEOTIDE SEQUENCE [LARGE SCALE GENOMIC DNA]</scope>
    <source>
        <strain evidence="2 3">25_S25</strain>
    </source>
</reference>
<sequence>MRFPLWAKVLLWLEVPMVFLLNIWLTPYAILVAWGVPILWDRWVDHLELMEEMAYLKQAPVAQDEGH</sequence>